<name>A0ABT3CF73_9MYCO</name>
<evidence type="ECO:0000256" key="1">
    <source>
        <dbReference type="SAM" id="MobiDB-lite"/>
    </source>
</evidence>
<proteinExistence type="predicted"/>
<protein>
    <submittedName>
        <fullName evidence="2">Uncharacterized protein</fullName>
    </submittedName>
</protein>
<sequence>MQDRTSAVATALADLAGPLEATTTVGEDRILRAFAPFVSATLRIRRFQRRTDGAPSRQATGVVSCGHQGRLQS</sequence>
<keyword evidence="3" id="KW-1185">Reference proteome</keyword>
<organism evidence="2 3">
    <name type="scientific">Mycolicibacterium komossense</name>
    <dbReference type="NCBI Taxonomy" id="1779"/>
    <lineage>
        <taxon>Bacteria</taxon>
        <taxon>Bacillati</taxon>
        <taxon>Actinomycetota</taxon>
        <taxon>Actinomycetes</taxon>
        <taxon>Mycobacteriales</taxon>
        <taxon>Mycobacteriaceae</taxon>
        <taxon>Mycolicibacterium</taxon>
    </lineage>
</organism>
<evidence type="ECO:0000313" key="2">
    <source>
        <dbReference type="EMBL" id="MCV7228152.1"/>
    </source>
</evidence>
<comment type="caution">
    <text evidence="2">The sequence shown here is derived from an EMBL/GenBank/DDBJ whole genome shotgun (WGS) entry which is preliminary data.</text>
</comment>
<feature type="region of interest" description="Disordered" evidence="1">
    <location>
        <begin position="50"/>
        <end position="73"/>
    </location>
</feature>
<gene>
    <name evidence="2" type="ORF">H7J73_19250</name>
</gene>
<dbReference type="EMBL" id="JACKTY010000031">
    <property type="protein sequence ID" value="MCV7228152.1"/>
    <property type="molecule type" value="Genomic_DNA"/>
</dbReference>
<dbReference type="Proteomes" id="UP001526201">
    <property type="component" value="Unassembled WGS sequence"/>
</dbReference>
<reference evidence="2 3" key="1">
    <citation type="journal article" date="2022" name="BMC Genomics">
        <title>Comparative genome analysis of mycobacteria focusing on tRNA and non-coding RNA.</title>
        <authorList>
            <person name="Behra P.R.K."/>
            <person name="Pettersson B.M.F."/>
            <person name="Ramesh M."/>
            <person name="Das S."/>
            <person name="Dasgupta S."/>
            <person name="Kirsebom L.A."/>
        </authorList>
    </citation>
    <scope>NUCLEOTIDE SEQUENCE [LARGE SCALE GENOMIC DNA]</scope>
    <source>
        <strain evidence="2 3">DSM 44078</strain>
    </source>
</reference>
<evidence type="ECO:0000313" key="3">
    <source>
        <dbReference type="Proteomes" id="UP001526201"/>
    </source>
</evidence>
<accession>A0ABT3CF73</accession>